<sequence length="168" mass="18592">MDNLQTSQRLTPVWFQIAGLAAWLLLCFAAAGVGSSVTIPQIPTWYAEINKPSFNPPNWIFGPVWTALYLMMAFSVWLVWMKAGWLDAPGALGVFCFQLLLNVAWSVIFFGLENPTAAAIEIVILWAAIGATIALFWRHSRIAALLLTPYLAWVSFAAVLNFSIMALN</sequence>
<feature type="transmembrane region" description="Helical" evidence="6">
    <location>
        <begin position="118"/>
        <end position="137"/>
    </location>
</feature>
<reference evidence="7 8" key="1">
    <citation type="submission" date="2018-02" db="EMBL/GenBank/DDBJ databases">
        <title>Comparative genomes isolates from brazilian mangrove.</title>
        <authorList>
            <person name="Araujo J.E."/>
            <person name="Taketani R.G."/>
            <person name="Silva M.C.P."/>
            <person name="Loureco M.V."/>
            <person name="Andreote F.D."/>
        </authorList>
    </citation>
    <scope>NUCLEOTIDE SEQUENCE [LARGE SCALE GENOMIC DNA]</scope>
    <source>
        <strain evidence="7 8">Hex-1 MGV</strain>
    </source>
</reference>
<evidence type="ECO:0000256" key="6">
    <source>
        <dbReference type="SAM" id="Phobius"/>
    </source>
</evidence>
<comment type="caution">
    <text evidence="7">The sequence shown here is derived from an EMBL/GenBank/DDBJ whole genome shotgun (WGS) entry which is preliminary data.</text>
</comment>
<dbReference type="AlphaFoldDB" id="A0A2S8FRI1"/>
<feature type="transmembrane region" description="Helical" evidence="6">
    <location>
        <begin position="59"/>
        <end position="80"/>
    </location>
</feature>
<dbReference type="GO" id="GO:0016020">
    <property type="term" value="C:membrane"/>
    <property type="evidence" value="ECO:0007669"/>
    <property type="project" value="UniProtKB-SubCell"/>
</dbReference>
<evidence type="ECO:0008006" key="9">
    <source>
        <dbReference type="Google" id="ProtNLM"/>
    </source>
</evidence>
<proteinExistence type="inferred from homology"/>
<keyword evidence="4 6" id="KW-1133">Transmembrane helix</keyword>
<dbReference type="FunFam" id="1.20.1260.100:FF:000001">
    <property type="entry name" value="translocator protein 2"/>
    <property type="match status" value="1"/>
</dbReference>
<keyword evidence="5 6" id="KW-0472">Membrane</keyword>
<evidence type="ECO:0000256" key="1">
    <source>
        <dbReference type="ARBA" id="ARBA00004141"/>
    </source>
</evidence>
<evidence type="ECO:0000313" key="8">
    <source>
        <dbReference type="Proteomes" id="UP000238322"/>
    </source>
</evidence>
<feature type="transmembrane region" description="Helical" evidence="6">
    <location>
        <begin position="12"/>
        <end position="39"/>
    </location>
</feature>
<dbReference type="PANTHER" id="PTHR10057:SF0">
    <property type="entry name" value="TRANSLOCATOR PROTEIN"/>
    <property type="match status" value="1"/>
</dbReference>
<dbReference type="EMBL" id="PUHY01000010">
    <property type="protein sequence ID" value="PQO34785.1"/>
    <property type="molecule type" value="Genomic_DNA"/>
</dbReference>
<dbReference type="GO" id="GO:0033013">
    <property type="term" value="P:tetrapyrrole metabolic process"/>
    <property type="evidence" value="ECO:0007669"/>
    <property type="project" value="UniProtKB-ARBA"/>
</dbReference>
<dbReference type="CDD" id="cd15904">
    <property type="entry name" value="TSPO_MBR"/>
    <property type="match status" value="1"/>
</dbReference>
<dbReference type="PIRSF" id="PIRSF005859">
    <property type="entry name" value="PBR"/>
    <property type="match status" value="1"/>
</dbReference>
<dbReference type="OrthoDB" id="9795496at2"/>
<dbReference type="Proteomes" id="UP000238322">
    <property type="component" value="Unassembled WGS sequence"/>
</dbReference>
<evidence type="ECO:0000313" key="7">
    <source>
        <dbReference type="EMBL" id="PQO34785.1"/>
    </source>
</evidence>
<feature type="transmembrane region" description="Helical" evidence="6">
    <location>
        <begin position="144"/>
        <end position="167"/>
    </location>
</feature>
<dbReference type="PANTHER" id="PTHR10057">
    <property type="entry name" value="PERIPHERAL-TYPE BENZODIAZEPINE RECEPTOR"/>
    <property type="match status" value="1"/>
</dbReference>
<dbReference type="Gene3D" id="1.20.1260.100">
    <property type="entry name" value="TspO/MBR protein"/>
    <property type="match status" value="1"/>
</dbReference>
<keyword evidence="3 6" id="KW-0812">Transmembrane</keyword>
<protein>
    <recommendedName>
        <fullName evidence="9">Sensory protein TspO</fullName>
    </recommendedName>
</protein>
<dbReference type="InterPro" id="IPR004307">
    <property type="entry name" value="TspO_MBR"/>
</dbReference>
<evidence type="ECO:0000256" key="2">
    <source>
        <dbReference type="ARBA" id="ARBA00007524"/>
    </source>
</evidence>
<comment type="subcellular location">
    <subcellularLocation>
        <location evidence="1">Membrane</location>
        <topology evidence="1">Multi-pass membrane protein</topology>
    </subcellularLocation>
</comment>
<evidence type="ECO:0000256" key="3">
    <source>
        <dbReference type="ARBA" id="ARBA00022692"/>
    </source>
</evidence>
<dbReference type="Pfam" id="PF03073">
    <property type="entry name" value="TspO_MBR"/>
    <property type="match status" value="1"/>
</dbReference>
<feature type="transmembrane region" description="Helical" evidence="6">
    <location>
        <begin position="92"/>
        <end position="112"/>
    </location>
</feature>
<evidence type="ECO:0000256" key="5">
    <source>
        <dbReference type="ARBA" id="ARBA00023136"/>
    </source>
</evidence>
<name>A0A2S8FRI1_9BACT</name>
<organism evidence="7 8">
    <name type="scientific">Blastopirellula marina</name>
    <dbReference type="NCBI Taxonomy" id="124"/>
    <lineage>
        <taxon>Bacteria</taxon>
        <taxon>Pseudomonadati</taxon>
        <taxon>Planctomycetota</taxon>
        <taxon>Planctomycetia</taxon>
        <taxon>Pirellulales</taxon>
        <taxon>Pirellulaceae</taxon>
        <taxon>Blastopirellula</taxon>
    </lineage>
</organism>
<comment type="similarity">
    <text evidence="2">Belongs to the TspO/BZRP family.</text>
</comment>
<accession>A0A2S8FRI1</accession>
<dbReference type="RefSeq" id="WP_105330515.1">
    <property type="nucleotide sequence ID" value="NZ_PUHY01000010.1"/>
</dbReference>
<evidence type="ECO:0000256" key="4">
    <source>
        <dbReference type="ARBA" id="ARBA00022989"/>
    </source>
</evidence>
<dbReference type="InterPro" id="IPR038330">
    <property type="entry name" value="TspO/MBR-related_sf"/>
</dbReference>
<gene>
    <name evidence="7" type="ORF">C5Y83_14905</name>
</gene>